<feature type="region of interest" description="Disordered" evidence="1">
    <location>
        <begin position="1"/>
        <end position="24"/>
    </location>
</feature>
<gene>
    <name evidence="2" type="ORF">TNCT_215851</name>
</gene>
<dbReference type="Proteomes" id="UP000887116">
    <property type="component" value="Unassembled WGS sequence"/>
</dbReference>
<sequence>MDMISSSQQFDRPDQAKAYSQFRPEPPKELLDAILSYLGEKASTELLLFTSNMLFDTKTLFEQSKTFHVYMVLLYTATR</sequence>
<evidence type="ECO:0000313" key="2">
    <source>
        <dbReference type="EMBL" id="GFQ90838.1"/>
    </source>
</evidence>
<reference evidence="2" key="1">
    <citation type="submission" date="2020-07" db="EMBL/GenBank/DDBJ databases">
        <title>Multicomponent nature underlies the extraordinary mechanical properties of spider dragline silk.</title>
        <authorList>
            <person name="Kono N."/>
            <person name="Nakamura H."/>
            <person name="Mori M."/>
            <person name="Yoshida Y."/>
            <person name="Ohtoshi R."/>
            <person name="Malay A.D."/>
            <person name="Moran D.A.P."/>
            <person name="Tomita M."/>
            <person name="Numata K."/>
            <person name="Arakawa K."/>
        </authorList>
    </citation>
    <scope>NUCLEOTIDE SEQUENCE</scope>
</reference>
<organism evidence="2 3">
    <name type="scientific">Trichonephila clavata</name>
    <name type="common">Joro spider</name>
    <name type="synonym">Nephila clavata</name>
    <dbReference type="NCBI Taxonomy" id="2740835"/>
    <lineage>
        <taxon>Eukaryota</taxon>
        <taxon>Metazoa</taxon>
        <taxon>Ecdysozoa</taxon>
        <taxon>Arthropoda</taxon>
        <taxon>Chelicerata</taxon>
        <taxon>Arachnida</taxon>
        <taxon>Araneae</taxon>
        <taxon>Araneomorphae</taxon>
        <taxon>Entelegynae</taxon>
        <taxon>Araneoidea</taxon>
        <taxon>Nephilidae</taxon>
        <taxon>Trichonephila</taxon>
    </lineage>
</organism>
<evidence type="ECO:0000256" key="1">
    <source>
        <dbReference type="SAM" id="MobiDB-lite"/>
    </source>
</evidence>
<feature type="compositionally biased region" description="Polar residues" evidence="1">
    <location>
        <begin position="1"/>
        <end position="10"/>
    </location>
</feature>
<dbReference type="AlphaFoldDB" id="A0A8X6GVX5"/>
<keyword evidence="3" id="KW-1185">Reference proteome</keyword>
<protein>
    <submittedName>
        <fullName evidence="2">Uncharacterized protein</fullName>
    </submittedName>
</protein>
<proteinExistence type="predicted"/>
<accession>A0A8X6GVX5</accession>
<evidence type="ECO:0000313" key="3">
    <source>
        <dbReference type="Proteomes" id="UP000887116"/>
    </source>
</evidence>
<comment type="caution">
    <text evidence="2">The sequence shown here is derived from an EMBL/GenBank/DDBJ whole genome shotgun (WGS) entry which is preliminary data.</text>
</comment>
<name>A0A8X6GVX5_TRICU</name>
<dbReference type="EMBL" id="BMAO01033640">
    <property type="protein sequence ID" value="GFQ90838.1"/>
    <property type="molecule type" value="Genomic_DNA"/>
</dbReference>
<dbReference type="OrthoDB" id="506498at2759"/>